<dbReference type="InterPro" id="IPR012337">
    <property type="entry name" value="RNaseH-like_sf"/>
</dbReference>
<reference evidence="2 3" key="1">
    <citation type="journal article" date="2024" name="G3 (Bethesda)">
        <title>Genome assembly of Hibiscus sabdariffa L. provides insights into metabolisms of medicinal natural products.</title>
        <authorList>
            <person name="Kim T."/>
        </authorList>
    </citation>
    <scope>NUCLEOTIDE SEQUENCE [LARGE SCALE GENOMIC DNA]</scope>
    <source>
        <strain evidence="2">TK-2024</strain>
        <tissue evidence="2">Old leaves</tissue>
    </source>
</reference>
<dbReference type="Gene3D" id="3.30.420.10">
    <property type="entry name" value="Ribonuclease H-like superfamily/Ribonuclease H"/>
    <property type="match status" value="1"/>
</dbReference>
<accession>A0ABR2GDP4</accession>
<evidence type="ECO:0000259" key="1">
    <source>
        <dbReference type="Pfam" id="PF13456"/>
    </source>
</evidence>
<dbReference type="EMBL" id="JBBPBM010000001">
    <property type="protein sequence ID" value="KAK8600978.1"/>
    <property type="molecule type" value="Genomic_DNA"/>
</dbReference>
<proteinExistence type="predicted"/>
<dbReference type="InterPro" id="IPR044730">
    <property type="entry name" value="RNase_H-like_dom_plant"/>
</dbReference>
<feature type="domain" description="RNase H type-1" evidence="1">
    <location>
        <begin position="37"/>
        <end position="91"/>
    </location>
</feature>
<dbReference type="Pfam" id="PF13456">
    <property type="entry name" value="RVT_3"/>
    <property type="match status" value="1"/>
</dbReference>
<dbReference type="CDD" id="cd06222">
    <property type="entry name" value="RNase_H_like"/>
    <property type="match status" value="1"/>
</dbReference>
<comment type="caution">
    <text evidence="2">The sequence shown here is derived from an EMBL/GenBank/DDBJ whole genome shotgun (WGS) entry which is preliminary data.</text>
</comment>
<keyword evidence="3" id="KW-1185">Reference proteome</keyword>
<dbReference type="InterPro" id="IPR002156">
    <property type="entry name" value="RNaseH_domain"/>
</dbReference>
<dbReference type="InterPro" id="IPR036397">
    <property type="entry name" value="RNaseH_sf"/>
</dbReference>
<protein>
    <recommendedName>
        <fullName evidence="1">RNase H type-1 domain-containing protein</fullName>
    </recommendedName>
</protein>
<evidence type="ECO:0000313" key="2">
    <source>
        <dbReference type="EMBL" id="KAK8600978.1"/>
    </source>
</evidence>
<evidence type="ECO:0000313" key="3">
    <source>
        <dbReference type="Proteomes" id="UP001472677"/>
    </source>
</evidence>
<dbReference type="SUPFAM" id="SSF53098">
    <property type="entry name" value="Ribonuclease H-like"/>
    <property type="match status" value="1"/>
</dbReference>
<dbReference type="PROSITE" id="PS51257">
    <property type="entry name" value="PROKAR_LIPOPROTEIN"/>
    <property type="match status" value="1"/>
</dbReference>
<gene>
    <name evidence="2" type="ORF">V6N12_050823</name>
</gene>
<sequence length="125" mass="14061">MHWCKPPKGWWKLNSDGAVATSSGLSSCGSVIRDADVDSAVVVDLIHNYNSDETTFSLIPYIASLLHRSWQVEIKHVLRKGNEAADSMAKLVCLDDFICHRFLSPTDFLRRRVEGKREDLPFDVG</sequence>
<name>A0ABR2GDP4_9ROSI</name>
<dbReference type="Proteomes" id="UP001472677">
    <property type="component" value="Unassembled WGS sequence"/>
</dbReference>
<dbReference type="PANTHER" id="PTHR47723:SF13">
    <property type="entry name" value="PUTATIVE-RELATED"/>
    <property type="match status" value="1"/>
</dbReference>
<dbReference type="PANTHER" id="PTHR47723">
    <property type="entry name" value="OS05G0353850 PROTEIN"/>
    <property type="match status" value="1"/>
</dbReference>
<organism evidence="2 3">
    <name type="scientific">Hibiscus sabdariffa</name>
    <name type="common">roselle</name>
    <dbReference type="NCBI Taxonomy" id="183260"/>
    <lineage>
        <taxon>Eukaryota</taxon>
        <taxon>Viridiplantae</taxon>
        <taxon>Streptophyta</taxon>
        <taxon>Embryophyta</taxon>
        <taxon>Tracheophyta</taxon>
        <taxon>Spermatophyta</taxon>
        <taxon>Magnoliopsida</taxon>
        <taxon>eudicotyledons</taxon>
        <taxon>Gunneridae</taxon>
        <taxon>Pentapetalae</taxon>
        <taxon>rosids</taxon>
        <taxon>malvids</taxon>
        <taxon>Malvales</taxon>
        <taxon>Malvaceae</taxon>
        <taxon>Malvoideae</taxon>
        <taxon>Hibiscus</taxon>
    </lineage>
</organism>
<dbReference type="InterPro" id="IPR053151">
    <property type="entry name" value="RNase_H-like"/>
</dbReference>